<gene>
    <name evidence="3" type="ORF">Cgig2_007170</name>
</gene>
<dbReference type="Gene3D" id="3.40.50.300">
    <property type="entry name" value="P-loop containing nucleotide triphosphate hydrolases"/>
    <property type="match status" value="1"/>
</dbReference>
<accession>A0A9Q1JS45</accession>
<keyword evidence="2" id="KW-0067">ATP-binding</keyword>
<dbReference type="AlphaFoldDB" id="A0A9Q1JS45"/>
<evidence type="ECO:0000256" key="2">
    <source>
        <dbReference type="ARBA" id="ARBA00022840"/>
    </source>
</evidence>
<evidence type="ECO:0000313" key="3">
    <source>
        <dbReference type="EMBL" id="KAJ8430106.1"/>
    </source>
</evidence>
<dbReference type="SUPFAM" id="SSF52540">
    <property type="entry name" value="P-loop containing nucleoside triphosphate hydrolases"/>
    <property type="match status" value="1"/>
</dbReference>
<evidence type="ECO:0000313" key="4">
    <source>
        <dbReference type="Proteomes" id="UP001153076"/>
    </source>
</evidence>
<sequence>MSSTGCNGLSTLSPLDVYCTDRVFTILANLRTISEPLRTIPQALTVTSQVMVSHQRINTYLLDDKLKSDEIAASKWEVQTACIDTEGHHLKVEKGEKLAVCGSVGAGKYSLIQFSKKFRKYQEMLVGVIGSIAQVSQIAWIQSGAIRENILYGKPTMDEERYNKAMTATALDKDIRLSAIVI</sequence>
<name>A0A9Q1JS45_9CARY</name>
<dbReference type="GO" id="GO:0042626">
    <property type="term" value="F:ATPase-coupled transmembrane transporter activity"/>
    <property type="evidence" value="ECO:0007669"/>
    <property type="project" value="TreeGrafter"/>
</dbReference>
<dbReference type="InterPro" id="IPR027417">
    <property type="entry name" value="P-loop_NTPase"/>
</dbReference>
<comment type="caution">
    <text evidence="3">The sequence shown here is derived from an EMBL/GenBank/DDBJ whole genome shotgun (WGS) entry which is preliminary data.</text>
</comment>
<organism evidence="3 4">
    <name type="scientific">Carnegiea gigantea</name>
    <dbReference type="NCBI Taxonomy" id="171969"/>
    <lineage>
        <taxon>Eukaryota</taxon>
        <taxon>Viridiplantae</taxon>
        <taxon>Streptophyta</taxon>
        <taxon>Embryophyta</taxon>
        <taxon>Tracheophyta</taxon>
        <taxon>Spermatophyta</taxon>
        <taxon>Magnoliopsida</taxon>
        <taxon>eudicotyledons</taxon>
        <taxon>Gunneridae</taxon>
        <taxon>Pentapetalae</taxon>
        <taxon>Caryophyllales</taxon>
        <taxon>Cactineae</taxon>
        <taxon>Cactaceae</taxon>
        <taxon>Cactoideae</taxon>
        <taxon>Echinocereeae</taxon>
        <taxon>Carnegiea</taxon>
    </lineage>
</organism>
<evidence type="ECO:0000256" key="1">
    <source>
        <dbReference type="ARBA" id="ARBA00022741"/>
    </source>
</evidence>
<keyword evidence="4" id="KW-1185">Reference proteome</keyword>
<dbReference type="GO" id="GO:0016020">
    <property type="term" value="C:membrane"/>
    <property type="evidence" value="ECO:0007669"/>
    <property type="project" value="TreeGrafter"/>
</dbReference>
<protein>
    <recommendedName>
        <fullName evidence="5">ABC transporter domain-containing protein</fullName>
    </recommendedName>
</protein>
<proteinExistence type="predicted"/>
<evidence type="ECO:0008006" key="5">
    <source>
        <dbReference type="Google" id="ProtNLM"/>
    </source>
</evidence>
<dbReference type="Proteomes" id="UP001153076">
    <property type="component" value="Unassembled WGS sequence"/>
</dbReference>
<dbReference type="PANTHER" id="PTHR24223">
    <property type="entry name" value="ATP-BINDING CASSETTE SUB-FAMILY C"/>
    <property type="match status" value="1"/>
</dbReference>
<reference evidence="3" key="1">
    <citation type="submission" date="2022-04" db="EMBL/GenBank/DDBJ databases">
        <title>Carnegiea gigantea Genome sequencing and assembly v2.</title>
        <authorList>
            <person name="Copetti D."/>
            <person name="Sanderson M.J."/>
            <person name="Burquez A."/>
            <person name="Wojciechowski M.F."/>
        </authorList>
    </citation>
    <scope>NUCLEOTIDE SEQUENCE</scope>
    <source>
        <strain evidence="3">SGP5-SGP5p</strain>
        <tissue evidence="3">Aerial part</tissue>
    </source>
</reference>
<keyword evidence="1" id="KW-0547">Nucleotide-binding</keyword>
<dbReference type="InterPro" id="IPR050173">
    <property type="entry name" value="ABC_transporter_C-like"/>
</dbReference>
<dbReference type="GO" id="GO:0005524">
    <property type="term" value="F:ATP binding"/>
    <property type="evidence" value="ECO:0007669"/>
    <property type="project" value="UniProtKB-KW"/>
</dbReference>
<dbReference type="EMBL" id="JAKOGI010000823">
    <property type="protein sequence ID" value="KAJ8430106.1"/>
    <property type="molecule type" value="Genomic_DNA"/>
</dbReference>
<dbReference type="OrthoDB" id="6500128at2759"/>
<dbReference type="PANTHER" id="PTHR24223:SF108">
    <property type="entry name" value="ABC TRANSPORTER C FAMILY MEMBER 8"/>
    <property type="match status" value="1"/>
</dbReference>